<evidence type="ECO:0000256" key="3">
    <source>
        <dbReference type="PROSITE-ProRule" id="PRU00339"/>
    </source>
</evidence>
<comment type="caution">
    <text evidence="4">The sequence shown here is derived from an EMBL/GenBank/DDBJ whole genome shotgun (WGS) entry which is preliminary data.</text>
</comment>
<evidence type="ECO:0000313" key="4">
    <source>
        <dbReference type="EMBL" id="KWV58043.1"/>
    </source>
</evidence>
<dbReference type="InterPro" id="IPR019734">
    <property type="entry name" value="TPR_rpt"/>
</dbReference>
<dbReference type="PROSITE" id="PS50005">
    <property type="entry name" value="TPR"/>
    <property type="match status" value="4"/>
</dbReference>
<reference evidence="4 5" key="1">
    <citation type="submission" date="2015-11" db="EMBL/GenBank/DDBJ databases">
        <title>Draft Genome Sequence of the Strain BR 10303 (Bradyrhizobium sp.) isolated from nodules of Centrolobium paraense.</title>
        <authorList>
            <person name="Zelli J.E."/>
            <person name="Simoes-Araujo J.L."/>
            <person name="Barauna A.C."/>
            <person name="Silva K."/>
        </authorList>
    </citation>
    <scope>NUCLEOTIDE SEQUENCE [LARGE SCALE GENOMIC DNA]</scope>
    <source>
        <strain evidence="4 5">BR 10303</strain>
    </source>
</reference>
<proteinExistence type="predicted"/>
<feature type="repeat" description="TPR" evidence="3">
    <location>
        <begin position="216"/>
        <end position="249"/>
    </location>
</feature>
<dbReference type="Pfam" id="PF13432">
    <property type="entry name" value="TPR_16"/>
    <property type="match status" value="1"/>
</dbReference>
<feature type="repeat" description="TPR" evidence="3">
    <location>
        <begin position="74"/>
        <end position="107"/>
    </location>
</feature>
<dbReference type="Proteomes" id="UP000057737">
    <property type="component" value="Unassembled WGS sequence"/>
</dbReference>
<organism evidence="4 5">
    <name type="scientific">Bradyrhizobium macuxiense</name>
    <dbReference type="NCBI Taxonomy" id="1755647"/>
    <lineage>
        <taxon>Bacteria</taxon>
        <taxon>Pseudomonadati</taxon>
        <taxon>Pseudomonadota</taxon>
        <taxon>Alphaproteobacteria</taxon>
        <taxon>Hyphomicrobiales</taxon>
        <taxon>Nitrobacteraceae</taxon>
        <taxon>Bradyrhizobium</taxon>
    </lineage>
</organism>
<keyword evidence="1" id="KW-0677">Repeat</keyword>
<dbReference type="SUPFAM" id="SSF48452">
    <property type="entry name" value="TPR-like"/>
    <property type="match status" value="2"/>
</dbReference>
<feature type="repeat" description="TPR" evidence="3">
    <location>
        <begin position="108"/>
        <end position="141"/>
    </location>
</feature>
<evidence type="ECO:0000313" key="5">
    <source>
        <dbReference type="Proteomes" id="UP000057737"/>
    </source>
</evidence>
<dbReference type="Pfam" id="PF00515">
    <property type="entry name" value="TPR_1"/>
    <property type="match status" value="1"/>
</dbReference>
<protein>
    <submittedName>
        <fullName evidence="4">Uncharacterized protein</fullName>
    </submittedName>
</protein>
<keyword evidence="5" id="KW-1185">Reference proteome</keyword>
<dbReference type="EMBL" id="LNCU01000039">
    <property type="protein sequence ID" value="KWV58043.1"/>
    <property type="molecule type" value="Genomic_DNA"/>
</dbReference>
<dbReference type="OrthoDB" id="9814069at2"/>
<dbReference type="PROSITE" id="PS50293">
    <property type="entry name" value="TPR_REGION"/>
    <property type="match status" value="4"/>
</dbReference>
<evidence type="ECO:0000256" key="1">
    <source>
        <dbReference type="ARBA" id="ARBA00022737"/>
    </source>
</evidence>
<dbReference type="Gene3D" id="1.25.40.10">
    <property type="entry name" value="Tetratricopeptide repeat domain"/>
    <property type="match status" value="3"/>
</dbReference>
<dbReference type="AlphaFoldDB" id="A0A109JZJ7"/>
<keyword evidence="2 3" id="KW-0802">TPR repeat</keyword>
<sequence length="293" mass="31554">MGVRAVTGAIDGLTPLLVVLLLASPAVAQAPKKDGHLHDIELCNGVNRSPSEARINSCTALIEASQDMTTAGLAIAYNNRGNAYAAGRDYDRAIRDFDSSIKLNPKYDKPLNNRGVAFLKKGEYDRAIDAFDQAIKLTPSYGEAFANRAGAYLKKSEYDRAAQDYDEAIRLEPNLEGVWNGRCWTRAILGALRAALEDCNKALQSNSSSAAAASNAATYDSRGLIYLKMGQTSAAVEDYSSALRLDPKLASAFYGRGLAELKRGDHAHGDADISKAKAIRGNIADDFARYGVR</sequence>
<name>A0A109JZJ7_9BRAD</name>
<feature type="repeat" description="TPR" evidence="3">
    <location>
        <begin position="142"/>
        <end position="175"/>
    </location>
</feature>
<evidence type="ECO:0000256" key="2">
    <source>
        <dbReference type="ARBA" id="ARBA00022803"/>
    </source>
</evidence>
<dbReference type="PANTHER" id="PTHR44858:SF1">
    <property type="entry name" value="UDP-N-ACETYLGLUCOSAMINE--PEPTIDE N-ACETYLGLUCOSAMINYLTRANSFERASE SPINDLY-RELATED"/>
    <property type="match status" value="1"/>
</dbReference>
<gene>
    <name evidence="4" type="ORF">AS156_35000</name>
</gene>
<dbReference type="InterPro" id="IPR011990">
    <property type="entry name" value="TPR-like_helical_dom_sf"/>
</dbReference>
<dbReference type="PANTHER" id="PTHR44858">
    <property type="entry name" value="TETRATRICOPEPTIDE REPEAT PROTEIN 6"/>
    <property type="match status" value="1"/>
</dbReference>
<accession>A0A109JZJ7</accession>
<dbReference type="InterPro" id="IPR050498">
    <property type="entry name" value="Ycf3"/>
</dbReference>
<dbReference type="Pfam" id="PF13414">
    <property type="entry name" value="TPR_11"/>
    <property type="match status" value="1"/>
</dbReference>
<dbReference type="SMART" id="SM00028">
    <property type="entry name" value="TPR"/>
    <property type="match status" value="6"/>
</dbReference>